<dbReference type="InterPro" id="IPR050843">
    <property type="entry name" value="Glycosyl_Hydrlase_38"/>
</dbReference>
<dbReference type="GO" id="GO:0005975">
    <property type="term" value="P:carbohydrate metabolic process"/>
    <property type="evidence" value="ECO:0007669"/>
    <property type="project" value="InterPro"/>
</dbReference>
<reference evidence="1 2" key="1">
    <citation type="submission" date="2021-06" db="EMBL/GenBank/DDBJ databases">
        <title>Caerostris extrusa draft genome.</title>
        <authorList>
            <person name="Kono N."/>
            <person name="Arakawa K."/>
        </authorList>
    </citation>
    <scope>NUCLEOTIDE SEQUENCE [LARGE SCALE GENOMIC DNA]</scope>
</reference>
<name>A0AAV4TUC4_CAEEX</name>
<dbReference type="PANTHER" id="PTHR11607:SF3">
    <property type="entry name" value="LYSOSOMAL ALPHA-MANNOSIDASE"/>
    <property type="match status" value="1"/>
</dbReference>
<proteinExistence type="predicted"/>
<dbReference type="Gene3D" id="2.70.98.30">
    <property type="entry name" value="Golgi alpha-mannosidase II, domain 4"/>
    <property type="match status" value="1"/>
</dbReference>
<dbReference type="GO" id="GO:0030246">
    <property type="term" value="F:carbohydrate binding"/>
    <property type="evidence" value="ECO:0007669"/>
    <property type="project" value="InterPro"/>
</dbReference>
<feature type="non-terminal residue" evidence="1">
    <location>
        <position position="1"/>
    </location>
</feature>
<dbReference type="Gene3D" id="2.60.40.1360">
    <property type="match status" value="2"/>
</dbReference>
<dbReference type="GO" id="GO:0004559">
    <property type="term" value="F:alpha-mannosidase activity"/>
    <property type="evidence" value="ECO:0007669"/>
    <property type="project" value="TreeGrafter"/>
</dbReference>
<dbReference type="InterPro" id="IPR011013">
    <property type="entry name" value="Gal_mutarotase_sf_dom"/>
</dbReference>
<organism evidence="1 2">
    <name type="scientific">Caerostris extrusa</name>
    <name type="common">Bark spider</name>
    <name type="synonym">Caerostris bankana</name>
    <dbReference type="NCBI Taxonomy" id="172846"/>
    <lineage>
        <taxon>Eukaryota</taxon>
        <taxon>Metazoa</taxon>
        <taxon>Ecdysozoa</taxon>
        <taxon>Arthropoda</taxon>
        <taxon>Chelicerata</taxon>
        <taxon>Arachnida</taxon>
        <taxon>Araneae</taxon>
        <taxon>Araneomorphae</taxon>
        <taxon>Entelegynae</taxon>
        <taxon>Araneoidea</taxon>
        <taxon>Araneidae</taxon>
        <taxon>Caerostris</taxon>
    </lineage>
</organism>
<sequence>VHRRLLHDDAFGVGEALNESAFGQGLVVAGSHFLSFGNITSAASKHRPLAQQLYMQPQMSFAPYTGTEADYFKSYKVVSPGLRTVLPPNVHLLTLEPWKKGTVLIRLEHIYEYDEDSVLSKPVDVSLKGALLGGLCLFSTVTLSPLTDLHQIAVTMHQNLERRLSLFPPSSSSPMKKIASNCYYNAKKEFLTYFTDFNVVSLEETTLSANQFLKEARRLCWKIDGAKDVCGNSTTQGRQKLSAVNDDLTVRLGPMEIRTFIAQVTY</sequence>
<dbReference type="PANTHER" id="PTHR11607">
    <property type="entry name" value="ALPHA-MANNOSIDASE"/>
    <property type="match status" value="1"/>
</dbReference>
<evidence type="ECO:0000313" key="1">
    <source>
        <dbReference type="EMBL" id="GIY50003.1"/>
    </source>
</evidence>
<evidence type="ECO:0000313" key="2">
    <source>
        <dbReference type="Proteomes" id="UP001054945"/>
    </source>
</evidence>
<dbReference type="SUPFAM" id="SSF74650">
    <property type="entry name" value="Galactose mutarotase-like"/>
    <property type="match status" value="2"/>
</dbReference>
<comment type="caution">
    <text evidence="1">The sequence shown here is derived from an EMBL/GenBank/DDBJ whole genome shotgun (WGS) entry which is preliminary data.</text>
</comment>
<dbReference type="EMBL" id="BPLR01011922">
    <property type="protein sequence ID" value="GIY50003.1"/>
    <property type="molecule type" value="Genomic_DNA"/>
</dbReference>
<accession>A0AAV4TUC4</accession>
<dbReference type="AlphaFoldDB" id="A0AAV4TUC4"/>
<keyword evidence="2" id="KW-1185">Reference proteome</keyword>
<dbReference type="GO" id="GO:0005764">
    <property type="term" value="C:lysosome"/>
    <property type="evidence" value="ECO:0007669"/>
    <property type="project" value="TreeGrafter"/>
</dbReference>
<protein>
    <submittedName>
        <fullName evidence="1">Lysosomal alpha-mannosidase</fullName>
    </submittedName>
</protein>
<dbReference type="Proteomes" id="UP001054945">
    <property type="component" value="Unassembled WGS sequence"/>
</dbReference>
<gene>
    <name evidence="1" type="primary">MAN2B1</name>
    <name evidence="1" type="ORF">CEXT_108731</name>
</gene>